<evidence type="ECO:0000259" key="7">
    <source>
        <dbReference type="PROSITE" id="PS50885"/>
    </source>
</evidence>
<dbReference type="SMART" id="SM00283">
    <property type="entry name" value="MA"/>
    <property type="match status" value="1"/>
</dbReference>
<dbReference type="PANTHER" id="PTHR43531:SF14">
    <property type="entry name" value="METHYL-ACCEPTING CHEMOTAXIS PROTEIN I-RELATED"/>
    <property type="match status" value="1"/>
</dbReference>
<dbReference type="SMART" id="SM00304">
    <property type="entry name" value="HAMP"/>
    <property type="match status" value="1"/>
</dbReference>
<dbReference type="Pfam" id="PF00672">
    <property type="entry name" value="HAMP"/>
    <property type="match status" value="1"/>
</dbReference>
<evidence type="ECO:0000256" key="1">
    <source>
        <dbReference type="ARBA" id="ARBA00004370"/>
    </source>
</evidence>
<dbReference type="Gene3D" id="1.10.287.950">
    <property type="entry name" value="Methyl-accepting chemotaxis protein"/>
    <property type="match status" value="1"/>
</dbReference>
<gene>
    <name evidence="8" type="ORF">HHL10_09660</name>
</gene>
<dbReference type="Pfam" id="PF12729">
    <property type="entry name" value="4HB_MCP_1"/>
    <property type="match status" value="1"/>
</dbReference>
<name>A0A848F6N9_9BURK</name>
<evidence type="ECO:0000313" key="8">
    <source>
        <dbReference type="EMBL" id="NML15244.1"/>
    </source>
</evidence>
<keyword evidence="9" id="KW-1185">Reference proteome</keyword>
<dbReference type="PRINTS" id="PR00260">
    <property type="entry name" value="CHEMTRNSDUCR"/>
</dbReference>
<feature type="compositionally biased region" description="Low complexity" evidence="5">
    <location>
        <begin position="553"/>
        <end position="562"/>
    </location>
</feature>
<evidence type="ECO:0000256" key="2">
    <source>
        <dbReference type="ARBA" id="ARBA00022481"/>
    </source>
</evidence>
<dbReference type="RefSeq" id="WP_169160146.1">
    <property type="nucleotide sequence ID" value="NZ_JABBFW010000005.1"/>
</dbReference>
<dbReference type="GO" id="GO:0005886">
    <property type="term" value="C:plasma membrane"/>
    <property type="evidence" value="ECO:0007669"/>
    <property type="project" value="TreeGrafter"/>
</dbReference>
<dbReference type="InterPro" id="IPR024478">
    <property type="entry name" value="HlyB_4HB_MCP"/>
</dbReference>
<dbReference type="AlphaFoldDB" id="A0A848F6N9"/>
<dbReference type="Pfam" id="PF00015">
    <property type="entry name" value="MCPsignal"/>
    <property type="match status" value="1"/>
</dbReference>
<evidence type="ECO:0000256" key="5">
    <source>
        <dbReference type="SAM" id="MobiDB-lite"/>
    </source>
</evidence>
<organism evidence="8 9">
    <name type="scientific">Azohydromonas caseinilytica</name>
    <dbReference type="NCBI Taxonomy" id="2728836"/>
    <lineage>
        <taxon>Bacteria</taxon>
        <taxon>Pseudomonadati</taxon>
        <taxon>Pseudomonadota</taxon>
        <taxon>Betaproteobacteria</taxon>
        <taxon>Burkholderiales</taxon>
        <taxon>Sphaerotilaceae</taxon>
        <taxon>Azohydromonas</taxon>
    </lineage>
</organism>
<dbReference type="GO" id="GO:0006935">
    <property type="term" value="P:chemotaxis"/>
    <property type="evidence" value="ECO:0007669"/>
    <property type="project" value="InterPro"/>
</dbReference>
<sequence length="575" mass="61415">MKLANFRIGHRLGAAFGLVLLMALASSGLGIHQLGQIQGNLDRIVQENNAKITISHQMNDAIHQVLRSMRTLMLLEDKAAIEAEGQKIVQFRDAYDRAREALGRLPASEEFKTHLARVDEARNASRPANNKVIQLGLSGQRQEAVAALIQESQPLTQRWQDLLEENIRLQEATNQRSSDEAAAAYVSARNLLIASALAMLAASALLAWRITRSITRPLRNACEVALRVAEGDLTTGVHAEGHDEAAQLLRALATMEQKLTHTVAHVRRNAEGVATASAQIAQGNHDLSQRTEEQAASLQQTAASMGQLGGTVRHNTDSAQQANQLAQGASDVAARGGRVVAQVVETMKGIEASSKKIADIIGVIDGIAFQTNILALNAAVEAARAGEAGRGFAVVAGEVRSLAQRSAEAAKEIKDLITDSVQRVGMGSDLADEAGHTMEEVVTAIKRVTDLMGEISTASAEQFRGVSEVGKAMGQMDQVTQQNAALVEESAAAADSLKNQAQRLVEAVAVFRLLHEEHAPVAFSAPQEEAANRDMGHSASNVAHPDFKRRSAAKAPALATDADQARTGTDDWTTF</sequence>
<dbReference type="EMBL" id="JABBFW010000005">
    <property type="protein sequence ID" value="NML15244.1"/>
    <property type="molecule type" value="Genomic_DNA"/>
</dbReference>
<dbReference type="CDD" id="cd11386">
    <property type="entry name" value="MCP_signal"/>
    <property type="match status" value="1"/>
</dbReference>
<evidence type="ECO:0000313" key="9">
    <source>
        <dbReference type="Proteomes" id="UP000574067"/>
    </source>
</evidence>
<comment type="similarity">
    <text evidence="3">Belongs to the methyl-accepting chemotaxis (MCP) protein family.</text>
</comment>
<dbReference type="PROSITE" id="PS50885">
    <property type="entry name" value="HAMP"/>
    <property type="match status" value="1"/>
</dbReference>
<dbReference type="InterPro" id="IPR004089">
    <property type="entry name" value="MCPsignal_dom"/>
</dbReference>
<keyword evidence="2" id="KW-0488">Methylation</keyword>
<dbReference type="PANTHER" id="PTHR43531">
    <property type="entry name" value="PROTEIN ICFG"/>
    <property type="match status" value="1"/>
</dbReference>
<dbReference type="SUPFAM" id="SSF58104">
    <property type="entry name" value="Methyl-accepting chemotaxis protein (MCP) signaling domain"/>
    <property type="match status" value="1"/>
</dbReference>
<keyword evidence="4" id="KW-0807">Transducer</keyword>
<evidence type="ECO:0000256" key="3">
    <source>
        <dbReference type="ARBA" id="ARBA00029447"/>
    </source>
</evidence>
<dbReference type="InterPro" id="IPR004090">
    <property type="entry name" value="Chemotax_Me-accpt_rcpt"/>
</dbReference>
<dbReference type="GO" id="GO:0004888">
    <property type="term" value="F:transmembrane signaling receptor activity"/>
    <property type="evidence" value="ECO:0007669"/>
    <property type="project" value="InterPro"/>
</dbReference>
<feature type="domain" description="Methyl-accepting transducer" evidence="6">
    <location>
        <begin position="269"/>
        <end position="498"/>
    </location>
</feature>
<dbReference type="Proteomes" id="UP000574067">
    <property type="component" value="Unassembled WGS sequence"/>
</dbReference>
<dbReference type="PROSITE" id="PS50111">
    <property type="entry name" value="CHEMOTAXIS_TRANSDUC_2"/>
    <property type="match status" value="1"/>
</dbReference>
<evidence type="ECO:0000259" key="6">
    <source>
        <dbReference type="PROSITE" id="PS50111"/>
    </source>
</evidence>
<comment type="caution">
    <text evidence="8">The sequence shown here is derived from an EMBL/GenBank/DDBJ whole genome shotgun (WGS) entry which is preliminary data.</text>
</comment>
<dbReference type="InterPro" id="IPR003660">
    <property type="entry name" value="HAMP_dom"/>
</dbReference>
<dbReference type="FunFam" id="1.10.287.950:FF:000001">
    <property type="entry name" value="Methyl-accepting chemotaxis sensory transducer"/>
    <property type="match status" value="1"/>
</dbReference>
<dbReference type="CDD" id="cd19411">
    <property type="entry name" value="MCP2201-like_sensor"/>
    <property type="match status" value="1"/>
</dbReference>
<protein>
    <submittedName>
        <fullName evidence="8">HAMP domain-containing protein</fullName>
    </submittedName>
</protein>
<comment type="subcellular location">
    <subcellularLocation>
        <location evidence="1">Membrane</location>
    </subcellularLocation>
</comment>
<dbReference type="GO" id="GO:0007165">
    <property type="term" value="P:signal transduction"/>
    <property type="evidence" value="ECO:0007669"/>
    <property type="project" value="UniProtKB-KW"/>
</dbReference>
<dbReference type="CDD" id="cd06225">
    <property type="entry name" value="HAMP"/>
    <property type="match status" value="1"/>
</dbReference>
<evidence type="ECO:0000256" key="4">
    <source>
        <dbReference type="PROSITE-ProRule" id="PRU00284"/>
    </source>
</evidence>
<feature type="domain" description="HAMP" evidence="7">
    <location>
        <begin position="212"/>
        <end position="264"/>
    </location>
</feature>
<feature type="compositionally biased region" description="Polar residues" evidence="5">
    <location>
        <begin position="566"/>
        <end position="575"/>
    </location>
</feature>
<proteinExistence type="inferred from homology"/>
<dbReference type="InterPro" id="IPR051310">
    <property type="entry name" value="MCP_chemotaxis"/>
</dbReference>
<reference evidence="8 9" key="1">
    <citation type="submission" date="2020-04" db="EMBL/GenBank/DDBJ databases">
        <title>Azohydromonas sp. isolated from soil.</title>
        <authorList>
            <person name="Dahal R.H."/>
        </authorList>
    </citation>
    <scope>NUCLEOTIDE SEQUENCE [LARGE SCALE GENOMIC DNA]</scope>
    <source>
        <strain evidence="8 9">G-1-1-14</strain>
    </source>
</reference>
<accession>A0A848F6N9</accession>
<feature type="region of interest" description="Disordered" evidence="5">
    <location>
        <begin position="527"/>
        <end position="575"/>
    </location>
</feature>
<dbReference type="InterPro" id="IPR047347">
    <property type="entry name" value="YvaQ-like_sensor"/>
</dbReference>